<evidence type="ECO:0000256" key="10">
    <source>
        <dbReference type="PIRNR" id="PIRNR015761"/>
    </source>
</evidence>
<evidence type="ECO:0000256" key="2">
    <source>
        <dbReference type="ARBA" id="ARBA00005318"/>
    </source>
</evidence>
<dbReference type="Pfam" id="PF05134">
    <property type="entry name" value="T2SSL"/>
    <property type="match status" value="1"/>
</dbReference>
<dbReference type="InterPro" id="IPR025691">
    <property type="entry name" value="GspL_pp_dom"/>
</dbReference>
<dbReference type="Gene3D" id="3.30.420.380">
    <property type="match status" value="1"/>
</dbReference>
<evidence type="ECO:0000313" key="14">
    <source>
        <dbReference type="Proteomes" id="UP000315235"/>
    </source>
</evidence>
<name>A0A553H1T7_9PSED</name>
<evidence type="ECO:0000256" key="4">
    <source>
        <dbReference type="ARBA" id="ARBA00022475"/>
    </source>
</evidence>
<protein>
    <recommendedName>
        <fullName evidence="10">Type II secretion system protein L</fullName>
        <shortName evidence="10">T2SS protein L</shortName>
    </recommendedName>
</protein>
<keyword evidence="9" id="KW-0472">Membrane</keyword>
<dbReference type="InterPro" id="IPR043129">
    <property type="entry name" value="ATPase_NBD"/>
</dbReference>
<dbReference type="NCBIfam" id="TIGR01709">
    <property type="entry name" value="typeII_sec_gspL"/>
    <property type="match status" value="1"/>
</dbReference>
<dbReference type="OrthoDB" id="7011844at2"/>
<dbReference type="Proteomes" id="UP000315235">
    <property type="component" value="Unassembled WGS sequence"/>
</dbReference>
<comment type="similarity">
    <text evidence="2 10">Belongs to the GSP L family.</text>
</comment>
<dbReference type="CDD" id="cd24017">
    <property type="entry name" value="ASKHA_T2SSL_N"/>
    <property type="match status" value="1"/>
</dbReference>
<gene>
    <name evidence="13" type="primary">gspL</name>
    <name evidence="13" type="ORF">FM069_04495</name>
</gene>
<dbReference type="AlphaFoldDB" id="A0A553H1T7"/>
<dbReference type="GO" id="GO:0015628">
    <property type="term" value="P:protein secretion by the type II secretion system"/>
    <property type="evidence" value="ECO:0007669"/>
    <property type="project" value="InterPro"/>
</dbReference>
<reference evidence="13 14" key="1">
    <citation type="submission" date="2019-07" db="EMBL/GenBank/DDBJ databases">
        <title>Pseudomonas mangiferae sp. nov., isolated from bark of mango tree in Thailand.</title>
        <authorList>
            <person name="Srisuk N."/>
            <person name="Anurat P."/>
        </authorList>
    </citation>
    <scope>NUCLEOTIDE SEQUENCE [LARGE SCALE GENOMIC DNA]</scope>
    <source>
        <strain evidence="13 14">DMKU_BBB3-04</strain>
    </source>
</reference>
<keyword evidence="4" id="KW-1003">Cell membrane</keyword>
<keyword evidence="8" id="KW-1133">Transmembrane helix</keyword>
<evidence type="ECO:0000256" key="6">
    <source>
        <dbReference type="ARBA" id="ARBA00022692"/>
    </source>
</evidence>
<dbReference type="Gene3D" id="3.30.1360.100">
    <property type="entry name" value="General secretion pathway protein M, EpsM"/>
    <property type="match status" value="1"/>
</dbReference>
<keyword evidence="14" id="KW-1185">Reference proteome</keyword>
<evidence type="ECO:0000256" key="1">
    <source>
        <dbReference type="ARBA" id="ARBA00004377"/>
    </source>
</evidence>
<proteinExistence type="inferred from homology"/>
<evidence type="ECO:0000256" key="9">
    <source>
        <dbReference type="ARBA" id="ARBA00023136"/>
    </source>
</evidence>
<dbReference type="GO" id="GO:0009276">
    <property type="term" value="C:Gram-negative-bacterium-type cell wall"/>
    <property type="evidence" value="ECO:0007669"/>
    <property type="project" value="InterPro"/>
</dbReference>
<dbReference type="Pfam" id="PF12693">
    <property type="entry name" value="GspL_C"/>
    <property type="match status" value="1"/>
</dbReference>
<evidence type="ECO:0000256" key="8">
    <source>
        <dbReference type="ARBA" id="ARBA00022989"/>
    </source>
</evidence>
<evidence type="ECO:0000256" key="7">
    <source>
        <dbReference type="ARBA" id="ARBA00022927"/>
    </source>
</evidence>
<comment type="function">
    <text evidence="10">Inner membrane component of the type II secretion system required for the energy-dependent secretion of extracellular factors such as proteases and toxins from the periplasm.</text>
</comment>
<dbReference type="RefSeq" id="WP_143487095.1">
    <property type="nucleotide sequence ID" value="NZ_VJOY01000003.1"/>
</dbReference>
<dbReference type="SUPFAM" id="SSF53067">
    <property type="entry name" value="Actin-like ATPase domain"/>
    <property type="match status" value="1"/>
</dbReference>
<feature type="domain" description="GspL periplasmic" evidence="12">
    <location>
        <begin position="228"/>
        <end position="381"/>
    </location>
</feature>
<dbReference type="InterPro" id="IPR024230">
    <property type="entry name" value="GspL_cyto_dom"/>
</dbReference>
<comment type="subcellular location">
    <subcellularLocation>
        <location evidence="1">Cell inner membrane</location>
        <topology evidence="1">Single-pass membrane protein</topology>
    </subcellularLocation>
</comment>
<dbReference type="GO" id="GO:0005886">
    <property type="term" value="C:plasma membrane"/>
    <property type="evidence" value="ECO:0007669"/>
    <property type="project" value="UniProtKB-SubCell"/>
</dbReference>
<keyword evidence="3 10" id="KW-0813">Transport</keyword>
<dbReference type="EMBL" id="VJOY01000003">
    <property type="protein sequence ID" value="TRX75703.1"/>
    <property type="molecule type" value="Genomic_DNA"/>
</dbReference>
<organism evidence="13 14">
    <name type="scientific">Pseudomonas mangiferae</name>
    <dbReference type="NCBI Taxonomy" id="2593654"/>
    <lineage>
        <taxon>Bacteria</taxon>
        <taxon>Pseudomonadati</taxon>
        <taxon>Pseudomonadota</taxon>
        <taxon>Gammaproteobacteria</taxon>
        <taxon>Pseudomonadales</taxon>
        <taxon>Pseudomonadaceae</taxon>
        <taxon>Pseudomonas</taxon>
    </lineage>
</organism>
<accession>A0A553H1T7</accession>
<keyword evidence="6" id="KW-0812">Transmembrane</keyword>
<comment type="caution">
    <text evidence="13">The sequence shown here is derived from an EMBL/GenBank/DDBJ whole genome shotgun (WGS) entry which is preliminary data.</text>
</comment>
<sequence>MSQAFIFLPPQALVDVDAGCPVTLVEGGGTTTLPFAEAVVQAGPGWRLVLPVEAITACAVQLPTQKARWLRQALPFAVEELLAEDVETMHLALGASLPDGRQRVYAVRRTWLADWLALAGEAGGRPRAIHVDADLLPAEGTHVLWLAERWLLGGELATRMAVQDADWADLAAVCPTPVHGHAAPARQVLAGIDDWQAPAEPFAWLASQVAGAADLAQAEFDLRERDQRWRQWRPLLALVGLWLVLQWGFNLAQAWHLERRGEAYAQASEALYRELFPEDTRLINLRAQFDQHLEAASDAGQGHLLSLMDQAATAVGAGNGRLQVQQLDFSDSRGDLALQVQASGFEDLEQLRERLIAAGLAVQLGSASREAGGVSARLVIGG</sequence>
<keyword evidence="7 10" id="KW-0653">Protein transport</keyword>
<evidence type="ECO:0000313" key="13">
    <source>
        <dbReference type="EMBL" id="TRX75703.1"/>
    </source>
</evidence>
<dbReference type="InterPro" id="IPR007812">
    <property type="entry name" value="T2SS_protein-GspL"/>
</dbReference>
<dbReference type="PIRSF" id="PIRSF015761">
    <property type="entry name" value="Protein_L"/>
    <property type="match status" value="1"/>
</dbReference>
<evidence type="ECO:0000259" key="12">
    <source>
        <dbReference type="Pfam" id="PF12693"/>
    </source>
</evidence>
<evidence type="ECO:0000256" key="5">
    <source>
        <dbReference type="ARBA" id="ARBA00022519"/>
    </source>
</evidence>
<evidence type="ECO:0000259" key="11">
    <source>
        <dbReference type="Pfam" id="PF05134"/>
    </source>
</evidence>
<feature type="domain" description="GspL cytoplasmic actin-ATPase-like" evidence="11">
    <location>
        <begin position="39"/>
        <end position="222"/>
    </location>
</feature>
<keyword evidence="5" id="KW-0997">Cell inner membrane</keyword>
<evidence type="ECO:0000256" key="3">
    <source>
        <dbReference type="ARBA" id="ARBA00022448"/>
    </source>
</evidence>
<dbReference type="GO" id="GO:0015627">
    <property type="term" value="C:type II protein secretion system complex"/>
    <property type="evidence" value="ECO:0007669"/>
    <property type="project" value="InterPro"/>
</dbReference>